<protein>
    <submittedName>
        <fullName evidence="2">Uncharacterized protein</fullName>
    </submittedName>
</protein>
<evidence type="ECO:0000256" key="1">
    <source>
        <dbReference type="SAM" id="MobiDB-lite"/>
    </source>
</evidence>
<reference evidence="2 3" key="1">
    <citation type="journal article" date="2018" name="Sci. Rep.">
        <title>Characterisation of pathogen-specific regions and novel effector candidates in Fusarium oxysporum f. sp. cepae.</title>
        <authorList>
            <person name="Armitage A.D."/>
            <person name="Taylor A."/>
            <person name="Sobczyk M.K."/>
            <person name="Baxter L."/>
            <person name="Greenfield B.P."/>
            <person name="Bates H.J."/>
            <person name="Wilson F."/>
            <person name="Jackson A.C."/>
            <person name="Ott S."/>
            <person name="Harrison R.J."/>
            <person name="Clarkson J.P."/>
        </authorList>
    </citation>
    <scope>NUCLEOTIDE SEQUENCE [LARGE SCALE GENOMIC DNA]</scope>
    <source>
        <strain evidence="2 3">FoC_Fus2</strain>
    </source>
</reference>
<dbReference type="EMBL" id="MRCU01000003">
    <property type="protein sequence ID" value="RKK23421.1"/>
    <property type="molecule type" value="Genomic_DNA"/>
</dbReference>
<organism evidence="2 3">
    <name type="scientific">Fusarium oxysporum f. sp. cepae</name>
    <dbReference type="NCBI Taxonomy" id="396571"/>
    <lineage>
        <taxon>Eukaryota</taxon>
        <taxon>Fungi</taxon>
        <taxon>Dikarya</taxon>
        <taxon>Ascomycota</taxon>
        <taxon>Pezizomycotina</taxon>
        <taxon>Sordariomycetes</taxon>
        <taxon>Hypocreomycetidae</taxon>
        <taxon>Hypocreales</taxon>
        <taxon>Nectriaceae</taxon>
        <taxon>Fusarium</taxon>
        <taxon>Fusarium oxysporum species complex</taxon>
    </lineage>
</organism>
<proteinExistence type="predicted"/>
<name>A0A3L6NYL3_FUSOX</name>
<accession>A0A3L6NYL3</accession>
<feature type="compositionally biased region" description="Basic and acidic residues" evidence="1">
    <location>
        <begin position="34"/>
        <end position="48"/>
    </location>
</feature>
<dbReference type="Proteomes" id="UP000270866">
    <property type="component" value="Chromosome 5"/>
</dbReference>
<dbReference type="AlphaFoldDB" id="A0A3L6NYL3"/>
<comment type="caution">
    <text evidence="2">The sequence shown here is derived from an EMBL/GenBank/DDBJ whole genome shotgun (WGS) entry which is preliminary data.</text>
</comment>
<evidence type="ECO:0000313" key="2">
    <source>
        <dbReference type="EMBL" id="RKK23421.1"/>
    </source>
</evidence>
<feature type="region of interest" description="Disordered" evidence="1">
    <location>
        <begin position="17"/>
        <end position="48"/>
    </location>
</feature>
<gene>
    <name evidence="2" type="ORF">BFJ65_g5988</name>
</gene>
<sequence length="48" mass="5034">MASGLRGTWTIAYSAGRDGVGVNDCQDDAGNTGRKSDSRSAKADDMIR</sequence>
<evidence type="ECO:0000313" key="3">
    <source>
        <dbReference type="Proteomes" id="UP000270866"/>
    </source>
</evidence>